<dbReference type="SUPFAM" id="SSF52047">
    <property type="entry name" value="RNI-like"/>
    <property type="match status" value="1"/>
</dbReference>
<dbReference type="Pfam" id="PF05729">
    <property type="entry name" value="NACHT"/>
    <property type="match status" value="1"/>
</dbReference>
<evidence type="ECO:0000256" key="6">
    <source>
        <dbReference type="ARBA" id="ARBA00022840"/>
    </source>
</evidence>
<dbReference type="Proteomes" id="UP001187343">
    <property type="component" value="Unassembled WGS sequence"/>
</dbReference>
<dbReference type="InterPro" id="IPR001611">
    <property type="entry name" value="Leu-rich_rpt"/>
</dbReference>
<keyword evidence="6" id="KW-0067">ATP-binding</keyword>
<dbReference type="Gene3D" id="3.40.50.300">
    <property type="entry name" value="P-loop containing nucleotide triphosphate hydrolases"/>
    <property type="match status" value="1"/>
</dbReference>
<dbReference type="PANTHER" id="PTHR45690:SF19">
    <property type="entry name" value="NACHT, LRR AND PYD DOMAINS-CONTAINING PROTEIN 3"/>
    <property type="match status" value="1"/>
</dbReference>
<comment type="caution">
    <text evidence="8">The sequence shown here is derived from an EMBL/GenBank/DDBJ whole genome shotgun (WGS) entry which is preliminary data.</text>
</comment>
<dbReference type="InterPro" id="IPR032675">
    <property type="entry name" value="LRR_dom_sf"/>
</dbReference>
<dbReference type="GO" id="GO:0005524">
    <property type="term" value="F:ATP binding"/>
    <property type="evidence" value="ECO:0007669"/>
    <property type="project" value="UniProtKB-KW"/>
</dbReference>
<dbReference type="GO" id="GO:0005829">
    <property type="term" value="C:cytosol"/>
    <property type="evidence" value="ECO:0007669"/>
    <property type="project" value="UniProtKB-SubCell"/>
</dbReference>
<evidence type="ECO:0000256" key="2">
    <source>
        <dbReference type="ARBA" id="ARBA00008665"/>
    </source>
</evidence>
<dbReference type="InterPro" id="IPR006553">
    <property type="entry name" value="Leu-rich_rpt_Cys-con_subtyp"/>
</dbReference>
<evidence type="ECO:0000256" key="3">
    <source>
        <dbReference type="ARBA" id="ARBA00022490"/>
    </source>
</evidence>
<dbReference type="EMBL" id="JAUYZG010000009">
    <property type="protein sequence ID" value="KAK2898228.1"/>
    <property type="molecule type" value="Genomic_DNA"/>
</dbReference>
<dbReference type="InterPro" id="IPR007111">
    <property type="entry name" value="NACHT_NTPase"/>
</dbReference>
<dbReference type="Pfam" id="PF13516">
    <property type="entry name" value="LRR_6"/>
    <property type="match status" value="2"/>
</dbReference>
<reference evidence="8" key="1">
    <citation type="submission" date="2023-08" db="EMBL/GenBank/DDBJ databases">
        <title>Chromosome-level Genome Assembly of mud carp (Cirrhinus molitorella).</title>
        <authorList>
            <person name="Liu H."/>
        </authorList>
    </citation>
    <scope>NUCLEOTIDE SEQUENCE</scope>
    <source>
        <strain evidence="8">Prfri</strain>
        <tissue evidence="8">Muscle</tissue>
    </source>
</reference>
<evidence type="ECO:0000313" key="8">
    <source>
        <dbReference type="EMBL" id="KAK2898228.1"/>
    </source>
</evidence>
<proteinExistence type="inferred from homology"/>
<feature type="domain" description="NACHT" evidence="7">
    <location>
        <begin position="83"/>
        <end position="211"/>
    </location>
</feature>
<evidence type="ECO:0000259" key="7">
    <source>
        <dbReference type="PROSITE" id="PS50837"/>
    </source>
</evidence>
<accession>A0AA88PS79</accession>
<sequence length="879" mass="96460">MQSEISYDVQQMHKDALKSSVLASARPSSLLGGQPVGEVIQKGLYTPLSASAHEVDRACDKRRDWEALEDVISRELPPGSEGRRLVLYGGAGMGKTTAVEKVIWDWTMGARLQHYTLIMRVPVSELEGKAESLQSVLGRIHTHISTETLAFALQQPQSLLLVLDGLEHLQYQCTPSSSICDVQEEATGSVLLYSLLHGSLLAEASVLITSREPVQSLRCFEVVGFSQTQRRTFFQRFFNDEGQAERLFRQCEGVLGVYDQCFRPAFCWTLCNVFKTQLESKNSPPETLTHLFGVITHMLLQNQKMHKEQSRALVSSLGKLTLSDVASSGLGSFLHHPVLSAFLCIRGDVTSPDATFSFLSPVMHEFLSAASFYLDQSAQEISDKCSDLFYTFLAGLSDLVQRKPVEDYVGKFTESQISAFLQWMVGHASRVLQDGEVTKHYFVFRLLQHAQNSSLVKESISKSPLTSRCYSSMQEPDCAALSYVVSCVGEMEHINLYRADLTGEQAEKLIPALRLSKSIGLSQSCLSLAATIHLSAALAEGHSLALDLSRSRLEKESLKTLCQALTRSSLESLNLCGCSLTPADCEALAQMLSGGSRLRALNLCGTEVQDQGLVRLSGALENCRLVEIDLSMCSLTAASIPALSSAMNSGFSELRKINLNRNTVTDEGMELIAQVIKKGHLNALNVSDCELTGSCCSSLAAALQSEHCHLTELDLSVNELGQSGALQICEALMSPKCTLEILELTRCELTEEVFRALGSVLASGVSKLIRLSLGLNKVGDAGAKHIWEALRHKHCKLQHLDLEMMSLTDACVEELCESVAASGTLSTLILKNNKITDSSVPRLVKLMLERSQMAELNLKYNDISEDVFELMETCQNIVY</sequence>
<evidence type="ECO:0000256" key="5">
    <source>
        <dbReference type="ARBA" id="ARBA00022741"/>
    </source>
</evidence>
<dbReference type="InterPro" id="IPR050637">
    <property type="entry name" value="NLRP_innate_immun_reg"/>
</dbReference>
<dbReference type="AlphaFoldDB" id="A0AA88PS79"/>
<evidence type="ECO:0000256" key="4">
    <source>
        <dbReference type="ARBA" id="ARBA00022737"/>
    </source>
</evidence>
<name>A0AA88PS79_9TELE</name>
<evidence type="ECO:0000313" key="9">
    <source>
        <dbReference type="Proteomes" id="UP001187343"/>
    </source>
</evidence>
<comment type="subcellular location">
    <subcellularLocation>
        <location evidence="1">Cytoplasm</location>
    </subcellularLocation>
</comment>
<keyword evidence="4" id="KW-0677">Repeat</keyword>
<keyword evidence="3" id="KW-0963">Cytoplasm</keyword>
<dbReference type="PROSITE" id="PS50837">
    <property type="entry name" value="NACHT"/>
    <property type="match status" value="1"/>
</dbReference>
<gene>
    <name evidence="8" type="ORF">Q8A67_009646</name>
</gene>
<dbReference type="SUPFAM" id="SSF52540">
    <property type="entry name" value="P-loop containing nucleoside triphosphate hydrolases"/>
    <property type="match status" value="1"/>
</dbReference>
<dbReference type="Gene3D" id="3.80.10.10">
    <property type="entry name" value="Ribonuclease Inhibitor"/>
    <property type="match status" value="2"/>
</dbReference>
<evidence type="ECO:0000256" key="1">
    <source>
        <dbReference type="ARBA" id="ARBA00004496"/>
    </source>
</evidence>
<comment type="similarity">
    <text evidence="2">Belongs to the NLRP family.</text>
</comment>
<organism evidence="8 9">
    <name type="scientific">Cirrhinus molitorella</name>
    <name type="common">mud carp</name>
    <dbReference type="NCBI Taxonomy" id="172907"/>
    <lineage>
        <taxon>Eukaryota</taxon>
        <taxon>Metazoa</taxon>
        <taxon>Chordata</taxon>
        <taxon>Craniata</taxon>
        <taxon>Vertebrata</taxon>
        <taxon>Euteleostomi</taxon>
        <taxon>Actinopterygii</taxon>
        <taxon>Neopterygii</taxon>
        <taxon>Teleostei</taxon>
        <taxon>Ostariophysi</taxon>
        <taxon>Cypriniformes</taxon>
        <taxon>Cyprinidae</taxon>
        <taxon>Labeoninae</taxon>
        <taxon>Labeonini</taxon>
        <taxon>Cirrhinus</taxon>
    </lineage>
</organism>
<dbReference type="SMART" id="SM00368">
    <property type="entry name" value="LRR_RI"/>
    <property type="match status" value="10"/>
</dbReference>
<dbReference type="PANTHER" id="PTHR45690">
    <property type="entry name" value="NACHT, LRR AND PYD DOMAINS-CONTAINING PROTEIN 12"/>
    <property type="match status" value="1"/>
</dbReference>
<protein>
    <recommendedName>
        <fullName evidence="7">NACHT domain-containing protein</fullName>
    </recommendedName>
</protein>
<dbReference type="SMART" id="SM00367">
    <property type="entry name" value="LRR_CC"/>
    <property type="match status" value="4"/>
</dbReference>
<keyword evidence="5" id="KW-0547">Nucleotide-binding</keyword>
<dbReference type="InterPro" id="IPR027417">
    <property type="entry name" value="P-loop_NTPase"/>
</dbReference>
<keyword evidence="9" id="KW-1185">Reference proteome</keyword>